<name>A0A455ZHC0_9FLAO</name>
<evidence type="ECO:0000313" key="1">
    <source>
        <dbReference type="EMBL" id="DAC76253.1"/>
    </source>
</evidence>
<organism evidence="1">
    <name type="scientific">Elizabethkingia anophelis</name>
    <dbReference type="NCBI Taxonomy" id="1117645"/>
    <lineage>
        <taxon>Bacteria</taxon>
        <taxon>Pseudomonadati</taxon>
        <taxon>Bacteroidota</taxon>
        <taxon>Flavobacteriia</taxon>
        <taxon>Flavobacteriales</taxon>
        <taxon>Weeksellaceae</taxon>
        <taxon>Elizabethkingia</taxon>
    </lineage>
</organism>
<reference evidence="1" key="7">
    <citation type="journal article" date="2017" name="Sci. Rep.">
        <title>Genomic features, phylogenetic relationships, and comparative genomics of Elizabethkingia anophelis strain EM361-97 isolated in Taiwan.</title>
        <authorList>
            <person name="Lin J.N."/>
            <person name="Lai C.H."/>
            <person name="Yang C.H."/>
            <person name="Huang Y.H."/>
            <person name="Lin H.H."/>
        </authorList>
    </citation>
    <scope>NUCLEOTIDE SEQUENCE</scope>
</reference>
<dbReference type="AlphaFoldDB" id="A0A455ZHC0"/>
<evidence type="ECO:0000313" key="2">
    <source>
        <dbReference type="EMBL" id="DAC76651.1"/>
    </source>
</evidence>
<proteinExistence type="predicted"/>
<reference evidence="1" key="3">
    <citation type="journal article" date="2016" name="Genome Announc.">
        <title>Complete Genome Sequences of Four Strains from the 2015-2016 Elizabethkingia anophelis Outbreak.</title>
        <authorList>
            <person name="Nicholson A.C."/>
            <person name="Whitney A.M."/>
            <person name="Emery B.D."/>
            <person name="Bell M.E."/>
            <person name="Gartin J.T."/>
            <person name="Humrighouse B.W."/>
            <person name="Loparev V.N."/>
            <person name="Batra D."/>
            <person name="Sheth M."/>
            <person name="Rowe L.A."/>
            <person name="Juieng P."/>
            <person name="Knipe K."/>
            <person name="Gulvik C."/>
            <person name="McQuiston J.R."/>
        </authorList>
    </citation>
    <scope>NUCLEOTIDE SEQUENCE</scope>
</reference>
<reference evidence="1" key="4">
    <citation type="journal article" date="2016" name="Sci. Rep.">
        <title>Genomic epidemiology and global diversity of the emerging bacterial pathogen Elizabethkingia anophelis.</title>
        <authorList>
            <person name="Breurec S."/>
            <person name="Criscuolo A."/>
            <person name="Diancourt L."/>
            <person name="Rendueles O."/>
            <person name="Vandenbogaert M."/>
            <person name="Passet V."/>
            <person name="Caro V."/>
            <person name="Rocha E.P."/>
            <person name="Touchon M."/>
            <person name="Brisse S."/>
        </authorList>
    </citation>
    <scope>NUCLEOTIDE SEQUENCE</scope>
</reference>
<gene>
    <name evidence="2" type="primary">ICEEaIII(8)_NUHP1_78828_78685</name>
</gene>
<dbReference type="EMBL" id="BK010626">
    <property type="protein sequence ID" value="DAC76651.1"/>
    <property type="molecule type" value="Genomic_DNA"/>
</dbReference>
<protein>
    <submittedName>
        <fullName evidence="1">Uncharacterized protein</fullName>
    </submittedName>
</protein>
<reference evidence="1" key="2">
    <citation type="journal article" date="2014" name="PLoS ONE">
        <title>Insights from the genome annotation of Elizabethkingia anophelis from the malaria vector Anopheles gambiae.</title>
        <authorList>
            <person name="Kukutla P."/>
            <person name="Lindberg B.G."/>
            <person name="Pei D."/>
            <person name="Rayl M."/>
            <person name="Yu W."/>
            <person name="Steritz M."/>
            <person name="Faye I."/>
            <person name="Xu J."/>
        </authorList>
    </citation>
    <scope>NUCLEOTIDE SEQUENCE</scope>
</reference>
<reference evidence="1" key="6">
    <citation type="journal article" date="2017" name="Nat. Commun.">
        <title>Evolutionary dynamics and genomic features of the Elizabethkingia anophelis 2015 to 2016 Wisconsin outbreak strain.</title>
        <authorList>
            <person name="Perrin A."/>
            <person name="Larsonneur E."/>
            <person name="Nicholson A.C."/>
            <person name="Edwards D.J."/>
            <person name="Gundlach K.M."/>
            <person name="Whitney A.M."/>
            <person name="Gulvik C.A."/>
            <person name="Bell M.E."/>
            <person name="Rendueles O."/>
            <person name="Cury J."/>
            <person name="Hugon P."/>
            <person name="Clermont D."/>
            <person name="Enouf V."/>
            <person name="Loparev V."/>
            <person name="Juieng P."/>
            <person name="Monson T."/>
            <person name="Warshauer D."/>
            <person name="Elbadawi L.I."/>
            <person name="Walters M.S."/>
            <person name="Crist M.B."/>
            <person name="Noble-Wang J."/>
            <person name="Borlaug G."/>
            <person name="Rocha E.P.C."/>
            <person name="Criscuolo A."/>
            <person name="Touchon M."/>
            <person name="Davis J.P."/>
            <person name="Holt K.E."/>
            <person name="McQuiston J.R."/>
            <person name="Brisse S."/>
        </authorList>
    </citation>
    <scope>NUCLEOTIDE SEQUENCE</scope>
</reference>
<reference evidence="1" key="8">
    <citation type="journal article" date="2018" name="J. ISSAAS">
        <title>In Silico Identification of Three Types of Integrative and Conjugative Elements (ICEs) in Elizabethkingia anophelis Strains Isolated from Around the World.</title>
        <authorList>
            <person name="Xu J."/>
            <person name="Pei D."/>
            <person name="Nicholson A."/>
            <person name="Lan Y."/>
            <person name="Xia Q."/>
        </authorList>
    </citation>
    <scope>NUCLEOTIDE SEQUENCE</scope>
</reference>
<reference evidence="1" key="1">
    <citation type="journal article" date="2014" name="Genome Biol. Evol.">
        <title>Comparative genomic analysis of malaria mosquito vector-associated novel pathogen Elizabethkingia anophelis.</title>
        <authorList>
            <person name="Teo J."/>
            <person name="Tan S.Y."/>
            <person name="Liu Y."/>
            <person name="Tay M."/>
            <person name="Ding Y."/>
            <person name="Li Y."/>
            <person name="Kjelleberg S."/>
            <person name="Givskov M."/>
            <person name="Lin R.T."/>
            <person name="Yang L."/>
        </authorList>
    </citation>
    <scope>NUCLEOTIDE SEQUENCE</scope>
</reference>
<sequence>MIKISFAKLGHKNTESNSIHGAWAKKEHAGLIWKIWRLKKNVLGYSG</sequence>
<accession>A0A455ZHC0</accession>
<reference evidence="1" key="5">
    <citation type="journal article" date="2017" name="Genome Announc.">
        <title>Complete Circularized Genome Sequences of Four Strains of Elizabethkingia anophelis, Including Two Novel Strains Isolated from Wild-Caught Anopheles sinensis.</title>
        <authorList>
            <person name="Pei D."/>
            <person name="Nicholson A.C."/>
            <person name="Jiang J."/>
            <person name="Chen H."/>
            <person name="Whitney A.M."/>
            <person name="Villarma A."/>
            <person name="Bell M."/>
            <person name="Humrighouse B."/>
            <person name="Rowe L.A."/>
            <person name="Sheth M."/>
            <person name="Batra D."/>
            <person name="Juieng P."/>
            <person name="Loparev V.N."/>
            <person name="McQuiston J.R."/>
            <person name="Lan Y."/>
            <person name="Ma Y."/>
            <person name="Xu J."/>
        </authorList>
    </citation>
    <scope>NUCLEOTIDE SEQUENCE</scope>
</reference>
<dbReference type="EMBL" id="BK010620">
    <property type="protein sequence ID" value="DAC76253.1"/>
    <property type="molecule type" value="Genomic_DNA"/>
</dbReference>